<keyword evidence="6 9" id="KW-1133">Transmembrane helix</keyword>
<feature type="domain" description="CN hydrolase" evidence="11">
    <location>
        <begin position="231"/>
        <end position="480"/>
    </location>
</feature>
<dbReference type="InterPro" id="IPR003010">
    <property type="entry name" value="C-N_Hydrolase"/>
</dbReference>
<dbReference type="Pfam" id="PF20154">
    <property type="entry name" value="LNT_N"/>
    <property type="match status" value="1"/>
</dbReference>
<dbReference type="PANTHER" id="PTHR38686">
    <property type="entry name" value="APOLIPOPROTEIN N-ACYLTRANSFERASE"/>
    <property type="match status" value="1"/>
</dbReference>
<feature type="transmembrane region" description="Helical" evidence="9">
    <location>
        <begin position="76"/>
        <end position="100"/>
    </location>
</feature>
<evidence type="ECO:0000256" key="10">
    <source>
        <dbReference type="SAM" id="SignalP"/>
    </source>
</evidence>
<evidence type="ECO:0000256" key="4">
    <source>
        <dbReference type="ARBA" id="ARBA00022679"/>
    </source>
</evidence>
<keyword evidence="12" id="KW-0449">Lipoprotein</keyword>
<evidence type="ECO:0000313" key="12">
    <source>
        <dbReference type="EMBL" id="AWT59340.1"/>
    </source>
</evidence>
<keyword evidence="10" id="KW-0732">Signal</keyword>
<dbReference type="PANTHER" id="PTHR38686:SF1">
    <property type="entry name" value="APOLIPOPROTEIN N-ACYLTRANSFERASE"/>
    <property type="match status" value="1"/>
</dbReference>
<evidence type="ECO:0000313" key="13">
    <source>
        <dbReference type="Proteomes" id="UP000247465"/>
    </source>
</evidence>
<evidence type="ECO:0000259" key="11">
    <source>
        <dbReference type="PROSITE" id="PS50263"/>
    </source>
</evidence>
<dbReference type="Proteomes" id="UP000247465">
    <property type="component" value="Chromosome"/>
</dbReference>
<dbReference type="InterPro" id="IPR045378">
    <property type="entry name" value="LNT_N"/>
</dbReference>
<keyword evidence="8 9" id="KW-0012">Acyltransferase</keyword>
<keyword evidence="5 9" id="KW-0812">Transmembrane</keyword>
<evidence type="ECO:0000256" key="5">
    <source>
        <dbReference type="ARBA" id="ARBA00022692"/>
    </source>
</evidence>
<dbReference type="NCBIfam" id="TIGR00546">
    <property type="entry name" value="lnt"/>
    <property type="match status" value="1"/>
</dbReference>
<reference evidence="12 13" key="1">
    <citation type="submission" date="2018-06" db="EMBL/GenBank/DDBJ databases">
        <title>Draft Genome Sequence of a Novel Marine Bacterium Related to the Verrucomicrobia.</title>
        <authorList>
            <person name="Vosseberg J."/>
            <person name="Martijn J."/>
            <person name="Ettema T.J.G."/>
        </authorList>
    </citation>
    <scope>NUCLEOTIDE SEQUENCE [LARGE SCALE GENOMIC DNA]</scope>
    <source>
        <strain evidence="12">TARA_B100001123</strain>
    </source>
</reference>
<evidence type="ECO:0000256" key="6">
    <source>
        <dbReference type="ARBA" id="ARBA00022989"/>
    </source>
</evidence>
<keyword evidence="3 9" id="KW-1003">Cell membrane</keyword>
<gene>
    <name evidence="9 12" type="primary">lnt</name>
    <name evidence="12" type="ORF">DF168_00525</name>
</gene>
<comment type="function">
    <text evidence="9">Catalyzes the phospholipid dependent N-acylation of the N-terminal cysteine of apolipoprotein, the last step in lipoprotein maturation.</text>
</comment>
<evidence type="ECO:0000256" key="2">
    <source>
        <dbReference type="ARBA" id="ARBA00010065"/>
    </source>
</evidence>
<comment type="catalytic activity">
    <reaction evidence="9">
        <text>N-terminal S-1,2-diacyl-sn-glyceryl-L-cysteinyl-[lipoprotein] + a glycerophospholipid = N-acyl-S-1,2-diacyl-sn-glyceryl-L-cysteinyl-[lipoprotein] + a 2-acyl-sn-glycero-3-phospholipid + H(+)</text>
        <dbReference type="Rhea" id="RHEA:48228"/>
        <dbReference type="Rhea" id="RHEA-COMP:14681"/>
        <dbReference type="Rhea" id="RHEA-COMP:14684"/>
        <dbReference type="ChEBI" id="CHEBI:15378"/>
        <dbReference type="ChEBI" id="CHEBI:136912"/>
        <dbReference type="ChEBI" id="CHEBI:140656"/>
        <dbReference type="ChEBI" id="CHEBI:140657"/>
        <dbReference type="ChEBI" id="CHEBI:140660"/>
        <dbReference type="EC" id="2.3.1.269"/>
    </reaction>
</comment>
<dbReference type="InterPro" id="IPR004563">
    <property type="entry name" value="Apolipo_AcylTrfase"/>
</dbReference>
<dbReference type="GO" id="GO:0042158">
    <property type="term" value="P:lipoprotein biosynthetic process"/>
    <property type="evidence" value="ECO:0007669"/>
    <property type="project" value="UniProtKB-UniRule"/>
</dbReference>
<evidence type="ECO:0000256" key="9">
    <source>
        <dbReference type="HAMAP-Rule" id="MF_01148"/>
    </source>
</evidence>
<proteinExistence type="inferred from homology"/>
<keyword evidence="7 9" id="KW-0472">Membrane</keyword>
<dbReference type="UniPathway" id="UPA00666"/>
<dbReference type="SUPFAM" id="SSF56317">
    <property type="entry name" value="Carbon-nitrogen hydrolase"/>
    <property type="match status" value="1"/>
</dbReference>
<dbReference type="InterPro" id="IPR036526">
    <property type="entry name" value="C-N_Hydrolase_sf"/>
</dbReference>
<feature type="transmembrane region" description="Helical" evidence="9">
    <location>
        <begin position="51"/>
        <end position="70"/>
    </location>
</feature>
<evidence type="ECO:0000256" key="7">
    <source>
        <dbReference type="ARBA" id="ARBA00023136"/>
    </source>
</evidence>
<dbReference type="CDD" id="cd07571">
    <property type="entry name" value="ALP_N-acyl_transferase"/>
    <property type="match status" value="1"/>
</dbReference>
<evidence type="ECO:0000256" key="8">
    <source>
        <dbReference type="ARBA" id="ARBA00023315"/>
    </source>
</evidence>
<organism evidence="12 13">
    <name type="scientific">Candidatus Moanibacter tarae</name>
    <dbReference type="NCBI Taxonomy" id="2200854"/>
    <lineage>
        <taxon>Bacteria</taxon>
        <taxon>Pseudomonadati</taxon>
        <taxon>Verrucomicrobiota</taxon>
        <taxon>Opitutia</taxon>
        <taxon>Puniceicoccales</taxon>
        <taxon>Puniceicoccales incertae sedis</taxon>
        <taxon>Candidatus Moanibacter</taxon>
    </lineage>
</organism>
<sequence>MTACVIPLLVFSLTVSLTVAAFPPAGFAEAAYVFSVPLIIWSFYRPNYRIFLGTSAIAGFVSWLILIWWLRHVTYLGTFALSGFLTLFLVGWALVVRMILPSIEGRGFSVRLPVLLGLAGFWVLLEYMRGFVLTGFPWLPLAASQWDRAAVLQIAAYTGYTGVSFVLIFFNLGLGVYLRRMLTRRRAEEWYEKICPEFYVALFLLVGTASGLIWSEVFNQRQERLFSVTLVQPYIEQPSKWDPEKTMEIFRTLEKQTLFADGLGGEVIFWPESVTPLPVKGNHLAREWTEELVRRIDNPIVMGNIAKEDEFWYNIVCAVTPDEGLIEPYYTKRKLVPFGEYVPFGGLLSFIDKFVPMAGLFRRGEKAVVIPVKIGNSTYRVGALVCYEDIFSQLSRENVKAGADLVFVATNNAWYGEEGGAYQHAAHSVLRAVETRRPFIRCGNSGWSGWIDEYGNVRKVLVVPEKGIYFRGSELFELKRDAKWVRRESFYVLYGDWFISICLGLSIWGYICFRFARGSRYEPGALLRGKRN</sequence>
<dbReference type="GO" id="GO:0005886">
    <property type="term" value="C:plasma membrane"/>
    <property type="evidence" value="ECO:0007669"/>
    <property type="project" value="UniProtKB-SubCell"/>
</dbReference>
<feature type="transmembrane region" description="Helical" evidence="9">
    <location>
        <begin position="112"/>
        <end position="134"/>
    </location>
</feature>
<feature type="transmembrane region" description="Helical" evidence="9">
    <location>
        <begin position="154"/>
        <end position="178"/>
    </location>
</feature>
<accession>A0A2Z4AKR3</accession>
<dbReference type="PROSITE" id="PS50263">
    <property type="entry name" value="CN_HYDROLASE"/>
    <property type="match status" value="1"/>
</dbReference>
<feature type="transmembrane region" description="Helical" evidence="9">
    <location>
        <begin position="491"/>
        <end position="513"/>
    </location>
</feature>
<evidence type="ECO:0000256" key="3">
    <source>
        <dbReference type="ARBA" id="ARBA00022475"/>
    </source>
</evidence>
<dbReference type="Gene3D" id="3.60.110.10">
    <property type="entry name" value="Carbon-nitrogen hydrolase"/>
    <property type="match status" value="1"/>
</dbReference>
<dbReference type="EC" id="2.3.1.269" evidence="9"/>
<dbReference type="HAMAP" id="MF_01148">
    <property type="entry name" value="Lnt"/>
    <property type="match status" value="1"/>
</dbReference>
<keyword evidence="4 9" id="KW-0808">Transferase</keyword>
<feature type="chain" id="PRO_5016440570" description="Apolipoprotein N-acyltransferase" evidence="10">
    <location>
        <begin position="22"/>
        <end position="532"/>
    </location>
</feature>
<dbReference type="Pfam" id="PF00795">
    <property type="entry name" value="CN_hydrolase"/>
    <property type="match status" value="1"/>
</dbReference>
<evidence type="ECO:0000256" key="1">
    <source>
        <dbReference type="ARBA" id="ARBA00004651"/>
    </source>
</evidence>
<dbReference type="AlphaFoldDB" id="A0A2Z4AKR3"/>
<name>A0A2Z4AKR3_9BACT</name>
<feature type="signal peptide" evidence="10">
    <location>
        <begin position="1"/>
        <end position="21"/>
    </location>
</feature>
<comment type="subcellular location">
    <subcellularLocation>
        <location evidence="1 9">Cell membrane</location>
        <topology evidence="1 9">Multi-pass membrane protein</topology>
    </subcellularLocation>
</comment>
<comment type="pathway">
    <text evidence="9">Protein modification; lipoprotein biosynthesis (N-acyl transfer).</text>
</comment>
<protein>
    <recommendedName>
        <fullName evidence="9">Apolipoprotein N-acyltransferase</fullName>
        <shortName evidence="9">ALP N-acyltransferase</shortName>
        <ecNumber evidence="9">2.3.1.269</ecNumber>
    </recommendedName>
</protein>
<feature type="transmembrane region" description="Helical" evidence="9">
    <location>
        <begin position="198"/>
        <end position="215"/>
    </location>
</feature>
<dbReference type="KEGG" id="mtar:DF168_00525"/>
<dbReference type="GO" id="GO:0016410">
    <property type="term" value="F:N-acyltransferase activity"/>
    <property type="evidence" value="ECO:0007669"/>
    <property type="project" value="UniProtKB-UniRule"/>
</dbReference>
<feature type="transmembrane region" description="Helical" evidence="9">
    <location>
        <begin position="26"/>
        <end position="44"/>
    </location>
</feature>
<dbReference type="EMBL" id="CP029803">
    <property type="protein sequence ID" value="AWT59340.1"/>
    <property type="molecule type" value="Genomic_DNA"/>
</dbReference>
<comment type="similarity">
    <text evidence="2 9">Belongs to the CN hydrolase family. Apolipoprotein N-acyltransferase subfamily.</text>
</comment>